<comment type="subcellular location">
    <subcellularLocation>
        <location evidence="2">Cell inner membrane</location>
        <topology evidence="2">Multi-pass membrane protein</topology>
    </subcellularLocation>
</comment>
<reference evidence="13 14" key="1">
    <citation type="submission" date="2012-09" db="EMBL/GenBank/DDBJ databases">
        <title>Draft Genome Sequences of 6 Strains from Genus Thauera.</title>
        <authorList>
            <person name="Liu B."/>
            <person name="Shapleigh J.P."/>
            <person name="Frostegard A.H."/>
        </authorList>
    </citation>
    <scope>NUCLEOTIDE SEQUENCE [LARGE SCALE GENOMIC DNA]</scope>
    <source>
        <strain evidence="14">47Lol / DSM 12138</strain>
    </source>
</reference>
<dbReference type="PROSITE" id="PS50112">
    <property type="entry name" value="PAS"/>
    <property type="match status" value="1"/>
</dbReference>
<dbReference type="FunFam" id="3.30.565.10:FF:000006">
    <property type="entry name" value="Sensor histidine kinase WalK"/>
    <property type="match status" value="1"/>
</dbReference>
<dbReference type="InterPro" id="IPR036097">
    <property type="entry name" value="HisK_dim/P_sf"/>
</dbReference>
<evidence type="ECO:0000259" key="12">
    <source>
        <dbReference type="PROSITE" id="PS50113"/>
    </source>
</evidence>
<protein>
    <recommendedName>
        <fullName evidence="3">histidine kinase</fullName>
        <ecNumber evidence="3">2.7.13.3</ecNumber>
    </recommendedName>
</protein>
<keyword evidence="14" id="KW-1185">Reference proteome</keyword>
<dbReference type="InterPro" id="IPR035965">
    <property type="entry name" value="PAS-like_dom_sf"/>
</dbReference>
<dbReference type="NCBIfam" id="TIGR00229">
    <property type="entry name" value="sensory_box"/>
    <property type="match status" value="2"/>
</dbReference>
<dbReference type="Pfam" id="PF02518">
    <property type="entry name" value="HATPase_c"/>
    <property type="match status" value="1"/>
</dbReference>
<evidence type="ECO:0000259" key="9">
    <source>
        <dbReference type="PROSITE" id="PS50109"/>
    </source>
</evidence>
<dbReference type="InterPro" id="IPR000014">
    <property type="entry name" value="PAS"/>
</dbReference>
<dbReference type="InterPro" id="IPR011006">
    <property type="entry name" value="CheY-like_superfamily"/>
</dbReference>
<dbReference type="RefSeq" id="WP_004337080.1">
    <property type="nucleotide sequence ID" value="NZ_AMXE01000025.1"/>
</dbReference>
<dbReference type="SMART" id="SM00086">
    <property type="entry name" value="PAC"/>
    <property type="match status" value="2"/>
</dbReference>
<dbReference type="EMBL" id="AMXE01000025">
    <property type="protein sequence ID" value="ENO88509.1"/>
    <property type="molecule type" value="Genomic_DNA"/>
</dbReference>
<feature type="domain" description="PAC" evidence="12">
    <location>
        <begin position="328"/>
        <end position="382"/>
    </location>
</feature>
<evidence type="ECO:0000313" key="13">
    <source>
        <dbReference type="EMBL" id="ENO88509.1"/>
    </source>
</evidence>
<dbReference type="CDD" id="cd16922">
    <property type="entry name" value="HATPase_EvgS-ArcB-TorS-like"/>
    <property type="match status" value="1"/>
</dbReference>
<evidence type="ECO:0000256" key="4">
    <source>
        <dbReference type="ARBA" id="ARBA00022553"/>
    </source>
</evidence>
<dbReference type="InterPro" id="IPR001789">
    <property type="entry name" value="Sig_transdc_resp-reg_receiver"/>
</dbReference>
<dbReference type="Gene3D" id="3.30.565.10">
    <property type="entry name" value="Histidine kinase-like ATPase, C-terminal domain"/>
    <property type="match status" value="1"/>
</dbReference>
<dbReference type="AlphaFoldDB" id="N6Z8N0"/>
<feature type="compositionally biased region" description="Low complexity" evidence="8">
    <location>
        <begin position="736"/>
        <end position="749"/>
    </location>
</feature>
<dbReference type="SMART" id="SM00387">
    <property type="entry name" value="HATPase_c"/>
    <property type="match status" value="1"/>
</dbReference>
<dbReference type="InterPro" id="IPR005467">
    <property type="entry name" value="His_kinase_dom"/>
</dbReference>
<dbReference type="Proteomes" id="UP000013232">
    <property type="component" value="Unassembled WGS sequence"/>
</dbReference>
<dbReference type="PROSITE" id="PS50110">
    <property type="entry name" value="RESPONSE_REGULATORY"/>
    <property type="match status" value="1"/>
</dbReference>
<dbReference type="EC" id="2.7.13.3" evidence="3"/>
<dbReference type="InterPro" id="IPR003661">
    <property type="entry name" value="HisK_dim/P_dom"/>
</dbReference>
<evidence type="ECO:0000313" key="14">
    <source>
        <dbReference type="Proteomes" id="UP000013232"/>
    </source>
</evidence>
<dbReference type="InterPro" id="IPR001610">
    <property type="entry name" value="PAC"/>
</dbReference>
<dbReference type="PROSITE" id="PS50113">
    <property type="entry name" value="PAC"/>
    <property type="match status" value="1"/>
</dbReference>
<evidence type="ECO:0000256" key="5">
    <source>
        <dbReference type="ARBA" id="ARBA00022679"/>
    </source>
</evidence>
<organism evidence="13 14">
    <name type="scientific">Thauera linaloolentis (strain DSM 12138 / JCM 21573 / CCUG 41526 / CIP 105981 / IAM 15112 / NBRC 102519 / 47Lol)</name>
    <dbReference type="NCBI Taxonomy" id="1123367"/>
    <lineage>
        <taxon>Bacteria</taxon>
        <taxon>Pseudomonadati</taxon>
        <taxon>Pseudomonadota</taxon>
        <taxon>Betaproteobacteria</taxon>
        <taxon>Rhodocyclales</taxon>
        <taxon>Zoogloeaceae</taxon>
        <taxon>Thauera</taxon>
    </lineage>
</organism>
<dbReference type="GO" id="GO:0000155">
    <property type="term" value="F:phosphorelay sensor kinase activity"/>
    <property type="evidence" value="ECO:0007669"/>
    <property type="project" value="InterPro"/>
</dbReference>
<evidence type="ECO:0000256" key="8">
    <source>
        <dbReference type="SAM" id="MobiDB-lite"/>
    </source>
</evidence>
<dbReference type="InterPro" id="IPR003594">
    <property type="entry name" value="HATPase_dom"/>
</dbReference>
<feature type="region of interest" description="Disordered" evidence="8">
    <location>
        <begin position="736"/>
        <end position="756"/>
    </location>
</feature>
<proteinExistence type="predicted"/>
<dbReference type="CDD" id="cd00130">
    <property type="entry name" value="PAS"/>
    <property type="match status" value="2"/>
</dbReference>
<evidence type="ECO:0000256" key="3">
    <source>
        <dbReference type="ARBA" id="ARBA00012438"/>
    </source>
</evidence>
<dbReference type="GO" id="GO:0005886">
    <property type="term" value="C:plasma membrane"/>
    <property type="evidence" value="ECO:0007669"/>
    <property type="project" value="UniProtKB-SubCell"/>
</dbReference>
<dbReference type="PANTHER" id="PTHR43047:SF72">
    <property type="entry name" value="OSMOSENSING HISTIDINE PROTEIN KINASE SLN1"/>
    <property type="match status" value="1"/>
</dbReference>
<dbReference type="Pfam" id="PF00072">
    <property type="entry name" value="Response_reg"/>
    <property type="match status" value="1"/>
</dbReference>
<dbReference type="SMART" id="SM00091">
    <property type="entry name" value="PAS"/>
    <property type="match status" value="2"/>
</dbReference>
<evidence type="ECO:0000256" key="1">
    <source>
        <dbReference type="ARBA" id="ARBA00000085"/>
    </source>
</evidence>
<dbReference type="Pfam" id="PF13426">
    <property type="entry name" value="PAS_9"/>
    <property type="match status" value="2"/>
</dbReference>
<dbReference type="SUPFAM" id="SSF55785">
    <property type="entry name" value="PYP-like sensor domain (PAS domain)"/>
    <property type="match status" value="2"/>
</dbReference>
<feature type="domain" description="Histidine kinase" evidence="9">
    <location>
        <begin position="519"/>
        <end position="734"/>
    </location>
</feature>
<evidence type="ECO:0000256" key="6">
    <source>
        <dbReference type="ARBA" id="ARBA00022777"/>
    </source>
</evidence>
<keyword evidence="5" id="KW-0808">Transferase</keyword>
<dbReference type="InterPro" id="IPR004358">
    <property type="entry name" value="Sig_transdc_His_kin-like_C"/>
</dbReference>
<dbReference type="InterPro" id="IPR000700">
    <property type="entry name" value="PAS-assoc_C"/>
</dbReference>
<evidence type="ECO:0000256" key="2">
    <source>
        <dbReference type="ARBA" id="ARBA00004429"/>
    </source>
</evidence>
<evidence type="ECO:0000259" key="10">
    <source>
        <dbReference type="PROSITE" id="PS50110"/>
    </source>
</evidence>
<dbReference type="SMART" id="SM00388">
    <property type="entry name" value="HisKA"/>
    <property type="match status" value="1"/>
</dbReference>
<dbReference type="Gene3D" id="3.40.50.2300">
    <property type="match status" value="1"/>
</dbReference>
<dbReference type="PROSITE" id="PS50109">
    <property type="entry name" value="HIS_KIN"/>
    <property type="match status" value="1"/>
</dbReference>
<comment type="catalytic activity">
    <reaction evidence="1">
        <text>ATP + protein L-histidine = ADP + protein N-phospho-L-histidine.</text>
        <dbReference type="EC" id="2.7.13.3"/>
    </reaction>
</comment>
<evidence type="ECO:0000259" key="11">
    <source>
        <dbReference type="PROSITE" id="PS50112"/>
    </source>
</evidence>
<keyword evidence="6 13" id="KW-0418">Kinase</keyword>
<feature type="modified residue" description="4-aspartylphosphate" evidence="7">
    <location>
        <position position="809"/>
    </location>
</feature>
<dbReference type="STRING" id="1123367.GCA_000621305_03593"/>
<dbReference type="GO" id="GO:0009927">
    <property type="term" value="F:histidine phosphotransfer kinase activity"/>
    <property type="evidence" value="ECO:0007669"/>
    <property type="project" value="TreeGrafter"/>
</dbReference>
<comment type="caution">
    <text evidence="13">The sequence shown here is derived from an EMBL/GenBank/DDBJ whole genome shotgun (WGS) entry which is preliminary data.</text>
</comment>
<dbReference type="Pfam" id="PF00512">
    <property type="entry name" value="HisKA"/>
    <property type="match status" value="1"/>
</dbReference>
<dbReference type="Gene3D" id="3.30.450.20">
    <property type="entry name" value="PAS domain"/>
    <property type="match status" value="2"/>
</dbReference>
<accession>N6Z8N0</accession>
<dbReference type="InterPro" id="IPR036890">
    <property type="entry name" value="HATPase_C_sf"/>
</dbReference>
<feature type="domain" description="Response regulatory" evidence="10">
    <location>
        <begin position="759"/>
        <end position="876"/>
    </location>
</feature>
<dbReference type="eggNOG" id="COG5002">
    <property type="taxonomic scope" value="Bacteria"/>
</dbReference>
<evidence type="ECO:0000256" key="7">
    <source>
        <dbReference type="PROSITE-ProRule" id="PRU00169"/>
    </source>
</evidence>
<dbReference type="Gene3D" id="1.10.287.130">
    <property type="match status" value="1"/>
</dbReference>
<keyword evidence="4 7" id="KW-0597">Phosphoprotein</keyword>
<dbReference type="SUPFAM" id="SSF52172">
    <property type="entry name" value="CheY-like"/>
    <property type="match status" value="1"/>
</dbReference>
<dbReference type="PRINTS" id="PR00344">
    <property type="entry name" value="BCTRLSENSOR"/>
</dbReference>
<dbReference type="PANTHER" id="PTHR43047">
    <property type="entry name" value="TWO-COMPONENT HISTIDINE PROTEIN KINASE"/>
    <property type="match status" value="1"/>
</dbReference>
<dbReference type="CDD" id="cd00082">
    <property type="entry name" value="HisKA"/>
    <property type="match status" value="1"/>
</dbReference>
<dbReference type="SUPFAM" id="SSF55874">
    <property type="entry name" value="ATPase domain of HSP90 chaperone/DNA topoisomerase II/histidine kinase"/>
    <property type="match status" value="1"/>
</dbReference>
<feature type="domain" description="PAS" evidence="11">
    <location>
        <begin position="258"/>
        <end position="301"/>
    </location>
</feature>
<gene>
    <name evidence="13" type="ORF">C666_08765</name>
</gene>
<dbReference type="SMART" id="SM00448">
    <property type="entry name" value="REC"/>
    <property type="match status" value="1"/>
</dbReference>
<dbReference type="SUPFAM" id="SSF47384">
    <property type="entry name" value="Homodimeric domain of signal transducing histidine kinase"/>
    <property type="match status" value="1"/>
</dbReference>
<sequence>MTNGSASETMRLIGLGLPPSMRMALHDLLAGKRFQLVEAFPADGVGAEDIVVADGAWLARHADTARGGLAAGLAGAAALIVIDHGGDSPLPSVRRILHAPAEAVDVARLAGGIHDDRLGRPLPAIVVGSPAETEAACAKELEAARCTAHFLGAGALADASAIPETALLVVDLAVAADAQGLIAAARKAVARWRLPLVFLAPPTAWPPPDGAEDDEFWLAVPIAAGQLAAIARPIVRAARDRAWRTHLRCRQLDTQLKEFSVMRRAIDQHAIVSMADADGRIIYANDKFCELSGFSLQELLGANHSIVKSGRHSDEFYAALWRTITRGRTWQGEVCNRKKNGEPYWVSTTIVPIVDDSGKPVRYVSIRTDITLLKATELRLQESRERHKFFADNVDEGVVVCDRGMIVDVSDRWLELFRCRRDDALGQPVMSFTAPSAVPMALQLIGEKWAESYESVMLRHDGTTFPAIVRGRDLEFGGRELRLTTILDISRQKETELAVKAARTEAERANQAKSEFLSSMSHELRTPMNAIFGFAQILEFDERLNEDQQDSVQEILKAARHLLGLINEVLDLAKIDSGRITLSIETVLVDAVADECEQLLRPLAADRKISLHLPSGPQGAVRADRVRLKQVLLNLLSNAIKYNHPQGEVRLTVDTAGPRLRITVADTGPGIAADKLGSLFQPFNRLDAEHGPVEGTGLGLAISRRMVEAMGGRIGVDSEPGRGCRFWIELPQADATPAAAPPARRSQPAESGSGGRQRHILYIDDNPVNLKLVTQILSRLRDIHLVTAHTPELGIELALTVKPDLILLDINLPGMDGYGVLQVFKADLQLRHIPVLALSANAMPKDIERGIGAGFTDYLTKPLDIGRFLASIDLYLPKRENG</sequence>
<name>N6Z8N0_THAL4</name>